<feature type="compositionally biased region" description="Polar residues" evidence="1">
    <location>
        <begin position="76"/>
        <end position="85"/>
    </location>
</feature>
<dbReference type="OrthoDB" id="683469at2759"/>
<proteinExistence type="evidence at transcript level"/>
<accession>Q10SH9</accession>
<gene>
    <name evidence="2" type="ordered locus">LOC_Os03g03050</name>
</gene>
<reference evidence="2" key="3">
    <citation type="submission" date="2006-06" db="EMBL/GenBank/DDBJ databases">
        <authorList>
            <person name="Buell R."/>
            <person name="Wing R.A."/>
            <person name="McCombie W.A."/>
            <person name="Ouyang S."/>
        </authorList>
    </citation>
    <scope>NUCLEOTIDE SEQUENCE</scope>
</reference>
<sequence>MPTGDNVLNTPVWGLHITPRAPEQGHTQHTYDEYGSASTHHGVPAYSPRTAFIEDFFFTDPPQGEVGMDYWHAAPQVTQPTQETEAGQGPDVTPQQAARDRHPPDNLTYPTEQIRRRKKGGPSKRAKGTDRP</sequence>
<evidence type="ECO:0000313" key="2">
    <source>
        <dbReference type="EMBL" id="ABF93709.1"/>
    </source>
</evidence>
<evidence type="ECO:0000256" key="1">
    <source>
        <dbReference type="SAM" id="MobiDB-lite"/>
    </source>
</evidence>
<feature type="region of interest" description="Disordered" evidence="1">
    <location>
        <begin position="63"/>
        <end position="132"/>
    </location>
</feature>
<dbReference type="EMBL" id="AK059934">
    <property type="protein sequence ID" value="BAG87222.1"/>
    <property type="molecule type" value="mRNA"/>
</dbReference>
<evidence type="ECO:0000313" key="3">
    <source>
        <dbReference type="EMBL" id="BAG87222.1"/>
    </source>
</evidence>
<name>Q10SH9_ORYSJ</name>
<reference evidence="3" key="1">
    <citation type="journal article" date="2003" name="Science">
        <title>Collection, Mapping, and Annotation of Over 28,000 cDNA Clones from japonica Rice.</title>
        <authorList>
            <person name="Kikuchi S."/>
            <person name="Satoh K."/>
            <person name="Nagata T."/>
            <person name="Kawagashira N."/>
            <person name="Doi K."/>
            <person name="Kishimoto N."/>
            <person name="Yazaki J."/>
            <person name="Ishikawa M."/>
            <person name="Yamada H."/>
            <person name="Ooka H."/>
            <person name="Hotta I."/>
            <person name="Kojima K."/>
            <person name="Namiki T."/>
            <person name="Ohneda E."/>
            <person name="Yahagi W."/>
            <person name="Suzuki K."/>
            <person name="Li C."/>
            <person name="Ohtsuki K."/>
            <person name="Shishiki T."/>
            <person name="Otomo Y."/>
            <person name="Murakami K."/>
            <person name="Iida Y."/>
            <person name="Sugano S."/>
            <person name="Fujimura T."/>
            <person name="Suzuki Y."/>
            <person name="Tsunoda Y."/>
            <person name="Kurosaki T."/>
            <person name="Kodama T."/>
            <person name="Masuda H."/>
            <person name="Kobayashi M."/>
            <person name="Xie Q."/>
            <person name="Lu M."/>
            <person name="Narikawa R."/>
            <person name="Sugiyama A."/>
            <person name="Mizuno K."/>
            <person name="Yokomizo S."/>
            <person name="Niikura J."/>
            <person name="Ikeda R."/>
            <person name="Ishibiki J."/>
            <person name="Kawamata M."/>
            <person name="Yoshimura A."/>
            <person name="Miura J."/>
            <person name="Kusumegi T."/>
            <person name="Oka M."/>
            <person name="Ryu R."/>
            <person name="Ueda M."/>
            <person name="Matsubara K."/>
            <person name="Kawai J."/>
            <person name="Carninci P."/>
            <person name="Adachi J."/>
            <person name="Aizawa K."/>
            <person name="Arakawa T."/>
            <person name="Fukuda S."/>
            <person name="Hara A."/>
            <person name="Hashidume W."/>
            <person name="Hayatsu N."/>
            <person name="Imotani K."/>
            <person name="Ishii Y."/>
            <person name="Itoh M."/>
            <person name="Kagawa I."/>
            <person name="Kondo S."/>
            <person name="Konno H."/>
            <person name="Miyazaki A."/>
            <person name="Osato N."/>
            <person name="Ota Y."/>
            <person name="Saito R."/>
            <person name="Sasaki D."/>
            <person name="Sato K."/>
            <person name="Shibata K."/>
            <person name="Shinagawa A."/>
            <person name="Shiraki T."/>
            <person name="Yoshino M."/>
            <person name="Hayashizaki Y."/>
        </authorList>
    </citation>
    <scope>NUCLEOTIDE SEQUENCE</scope>
</reference>
<feature type="region of interest" description="Disordered" evidence="1">
    <location>
        <begin position="19"/>
        <end position="44"/>
    </location>
</feature>
<organism evidence="2">
    <name type="scientific">Oryza sativa subsp. japonica</name>
    <name type="common">Rice</name>
    <dbReference type="NCBI Taxonomy" id="39947"/>
    <lineage>
        <taxon>Eukaryota</taxon>
        <taxon>Viridiplantae</taxon>
        <taxon>Streptophyta</taxon>
        <taxon>Embryophyta</taxon>
        <taxon>Tracheophyta</taxon>
        <taxon>Spermatophyta</taxon>
        <taxon>Magnoliopsida</taxon>
        <taxon>Liliopsida</taxon>
        <taxon>Poales</taxon>
        <taxon>Poaceae</taxon>
        <taxon>BOP clade</taxon>
        <taxon>Oryzoideae</taxon>
        <taxon>Oryzeae</taxon>
        <taxon>Oryzinae</taxon>
        <taxon>Oryza</taxon>
        <taxon>Oryza sativa</taxon>
    </lineage>
</organism>
<protein>
    <submittedName>
        <fullName evidence="2">Expressed protein</fullName>
    </submittedName>
    <submittedName>
        <fullName evidence="3">cDNA clone:006-210-C11, full insert sequence</fullName>
    </submittedName>
</protein>
<reference evidence="2" key="2">
    <citation type="journal article" date="2005" name="Genome Res.">
        <title>Sequence, annotation, and analysis of synteny between rice chromosome 3 and diverged grass species.</title>
        <authorList>
            <consortium name="Rice Chromosome 3 Sequencing Consortium"/>
            <person name="Buell C.R."/>
            <person name="Yuan Q."/>
            <person name="Ouyang S."/>
            <person name="Liu J."/>
            <person name="Zhu W."/>
            <person name="Wang A."/>
            <person name="Maiti R."/>
            <person name="Haas B."/>
            <person name="Wortman J."/>
            <person name="Pertea M."/>
            <person name="Jones K.M."/>
            <person name="Kim M."/>
            <person name="Overton L."/>
            <person name="Tsitrin T."/>
            <person name="Fadrosh D."/>
            <person name="Bera J."/>
            <person name="Weaver B."/>
            <person name="Jin S."/>
            <person name="Johri S."/>
            <person name="Reardon M."/>
            <person name="Webb K."/>
            <person name="Hill J."/>
            <person name="Moffat K."/>
            <person name="Tallon L."/>
            <person name="Van Aken S."/>
            <person name="Lewis M."/>
            <person name="Utterback T."/>
            <person name="Feldblyum T."/>
            <person name="Zismann V."/>
            <person name="Iobst S."/>
            <person name="Hsiao J."/>
            <person name="de Vazeille A.R."/>
            <person name="Salzberg S.L."/>
            <person name="White O."/>
            <person name="Fraser C."/>
            <person name="Yu Y."/>
            <person name="Kim H."/>
            <person name="Rambo T."/>
            <person name="Currie J."/>
            <person name="Collura K."/>
            <person name="Kernodle-Thompson S."/>
            <person name="Wei F."/>
            <person name="Kudrna K."/>
            <person name="Ammiraju J.S."/>
            <person name="Luo M."/>
            <person name="Goicoechea J.L."/>
            <person name="Wing R.A."/>
            <person name="Henry D."/>
            <person name="Oates R."/>
            <person name="Palmer M."/>
            <person name="Pries G."/>
            <person name="Saski C."/>
            <person name="Simmons J."/>
            <person name="Soderlund C."/>
            <person name="Nelson W."/>
            <person name="de la Bastide M."/>
            <person name="Spiegel L."/>
            <person name="Nascimento L."/>
            <person name="Huang E."/>
            <person name="Preston R."/>
            <person name="Zutavern T."/>
            <person name="Palmer L."/>
            <person name="O'Shaughnessy A."/>
            <person name="Dike S."/>
            <person name="McCombie W.R."/>
            <person name="Minx P."/>
            <person name="Cordum H."/>
            <person name="Wilson R."/>
            <person name="Jin W."/>
            <person name="Lee H.R."/>
            <person name="Jiang J."/>
            <person name="Jackson S."/>
        </authorList>
    </citation>
    <scope>NUCLEOTIDE SEQUENCE [LARGE SCALE GENOMIC DNA]</scope>
</reference>
<feature type="compositionally biased region" description="Basic residues" evidence="1">
    <location>
        <begin position="115"/>
        <end position="126"/>
    </location>
</feature>
<dbReference type="EMBL" id="DP000009">
    <property type="protein sequence ID" value="ABF93709.1"/>
    <property type="molecule type" value="Genomic_DNA"/>
</dbReference>
<dbReference type="AlphaFoldDB" id="Q10SH9"/>